<keyword evidence="2" id="KW-1185">Reference proteome</keyword>
<comment type="caution">
    <text evidence="1">The sequence shown here is derived from an EMBL/GenBank/DDBJ whole genome shotgun (WGS) entry which is preliminary data.</text>
</comment>
<protein>
    <submittedName>
        <fullName evidence="1">Uncharacterized protein</fullName>
    </submittedName>
</protein>
<accession>A0ACC1MVJ6</accession>
<dbReference type="EMBL" id="JANJQO010001568">
    <property type="protein sequence ID" value="KAJ2970271.1"/>
    <property type="molecule type" value="Genomic_DNA"/>
</dbReference>
<evidence type="ECO:0000313" key="2">
    <source>
        <dbReference type="Proteomes" id="UP001143910"/>
    </source>
</evidence>
<evidence type="ECO:0000313" key="1">
    <source>
        <dbReference type="EMBL" id="KAJ2970271.1"/>
    </source>
</evidence>
<proteinExistence type="predicted"/>
<gene>
    <name evidence="1" type="ORF">NQ176_g8270</name>
</gene>
<organism evidence="1 2">
    <name type="scientific">Zarea fungicola</name>
    <dbReference type="NCBI Taxonomy" id="93591"/>
    <lineage>
        <taxon>Eukaryota</taxon>
        <taxon>Fungi</taxon>
        <taxon>Dikarya</taxon>
        <taxon>Ascomycota</taxon>
        <taxon>Pezizomycotina</taxon>
        <taxon>Sordariomycetes</taxon>
        <taxon>Hypocreomycetidae</taxon>
        <taxon>Hypocreales</taxon>
        <taxon>Cordycipitaceae</taxon>
        <taxon>Zarea</taxon>
    </lineage>
</organism>
<name>A0ACC1MVJ6_9HYPO</name>
<reference evidence="1" key="1">
    <citation type="submission" date="2022-08" db="EMBL/GenBank/DDBJ databases">
        <title>Genome Sequence of Lecanicillium fungicola.</title>
        <authorList>
            <person name="Buettner E."/>
        </authorList>
    </citation>
    <scope>NUCLEOTIDE SEQUENCE</scope>
    <source>
        <strain evidence="1">Babe33</strain>
    </source>
</reference>
<dbReference type="Proteomes" id="UP001143910">
    <property type="component" value="Unassembled WGS sequence"/>
</dbReference>
<sequence>MVYLSIAEPITLPCGLTLPNRLAKAAMAENWGDKKQLPNKRLIETYGAWADGGWGMVLTGNVQIDVAFLGSNEDNAVNELLPYEELLTSWRQWAAVTNRNNTPTIIQLNHPGRQSLPGAGTHGFGKTVAPSAVAVQLGQNIITRIISALIFGVPREMTLQDISGVVQRFANGARLAHDAGFAGVQIHAAHGYLLAQFLSARTNRRTDQYGGSPKNRARIVVEIIKAIRNVVPATFCVGIKLNSVDHQSETELGECIEQLKDICQDGLDFLEISGGSYENPTMITGKDGDGKQKSDQTALREAFFLDFAQAIRENFKVPLMVTGGFRSRQAMESAIQSGDCDLIGIARPAVLNPALPNNVIFNKELSDNDARLYAKSIPASWLSRVLGMRIIGGVAAETLWYIEKMHSILDRNKP</sequence>